<comment type="caution">
    <text evidence="2">The sequence shown here is derived from an EMBL/GenBank/DDBJ whole genome shotgun (WGS) entry which is preliminary data.</text>
</comment>
<evidence type="ECO:0000313" key="2">
    <source>
        <dbReference type="EMBL" id="MFC5852921.1"/>
    </source>
</evidence>
<feature type="compositionally biased region" description="Pro residues" evidence="1">
    <location>
        <begin position="1"/>
        <end position="20"/>
    </location>
</feature>
<gene>
    <name evidence="2" type="ORF">ACFPZI_14060</name>
</gene>
<sequence>MSMPSIPSPAAPSSPRPVPLRAPAAFTPALPVPAAPPVQRATTAAPSPTAAPSVTRLHAPAAPALPALPVPVQRAAPTALTSFWKKLTGSPAQSTPGPPPPSTPGPPPSYTPGPPPPPSTPGPPPPPYTPGPPPPYSLHDPHPGGSGSQAAQSFDPRTLTDAQLDELTHRLIGPLTRLLRTELRMDRERIGRLRDPRT</sequence>
<protein>
    <submittedName>
        <fullName evidence="2">Extensin</fullName>
    </submittedName>
</protein>
<feature type="region of interest" description="Disordered" evidence="1">
    <location>
        <begin position="1"/>
        <end position="58"/>
    </location>
</feature>
<dbReference type="EMBL" id="JBHSOA010000028">
    <property type="protein sequence ID" value="MFC5852921.1"/>
    <property type="molecule type" value="Genomic_DNA"/>
</dbReference>
<dbReference type="RefSeq" id="WP_381363010.1">
    <property type="nucleotide sequence ID" value="NZ_JBHSOA010000028.1"/>
</dbReference>
<evidence type="ECO:0000256" key="1">
    <source>
        <dbReference type="SAM" id="MobiDB-lite"/>
    </source>
</evidence>
<keyword evidence="3" id="KW-1185">Reference proteome</keyword>
<dbReference type="PRINTS" id="PR01217">
    <property type="entry name" value="PRICHEXTENSN"/>
</dbReference>
<accession>A0ABW1DYD4</accession>
<feature type="compositionally biased region" description="Low complexity" evidence="1">
    <location>
        <begin position="37"/>
        <end position="58"/>
    </location>
</feature>
<organism evidence="2 3">
    <name type="scientific">Streptomyces chlorus</name>
    <dbReference type="NCBI Taxonomy" id="887452"/>
    <lineage>
        <taxon>Bacteria</taxon>
        <taxon>Bacillati</taxon>
        <taxon>Actinomycetota</taxon>
        <taxon>Actinomycetes</taxon>
        <taxon>Kitasatosporales</taxon>
        <taxon>Streptomycetaceae</taxon>
        <taxon>Streptomyces</taxon>
    </lineage>
</organism>
<feature type="compositionally biased region" description="Pro residues" evidence="1">
    <location>
        <begin position="96"/>
        <end position="136"/>
    </location>
</feature>
<dbReference type="Proteomes" id="UP001596180">
    <property type="component" value="Unassembled WGS sequence"/>
</dbReference>
<proteinExistence type="predicted"/>
<name>A0ABW1DYD4_9ACTN</name>
<feature type="region of interest" description="Disordered" evidence="1">
    <location>
        <begin position="81"/>
        <end position="159"/>
    </location>
</feature>
<reference evidence="3" key="1">
    <citation type="journal article" date="2019" name="Int. J. Syst. Evol. Microbiol.">
        <title>The Global Catalogue of Microorganisms (GCM) 10K type strain sequencing project: providing services to taxonomists for standard genome sequencing and annotation.</title>
        <authorList>
            <consortium name="The Broad Institute Genomics Platform"/>
            <consortium name="The Broad Institute Genome Sequencing Center for Infectious Disease"/>
            <person name="Wu L."/>
            <person name="Ma J."/>
        </authorList>
    </citation>
    <scope>NUCLEOTIDE SEQUENCE [LARGE SCALE GENOMIC DNA]</scope>
    <source>
        <strain evidence="3">JCM 10411</strain>
    </source>
</reference>
<evidence type="ECO:0000313" key="3">
    <source>
        <dbReference type="Proteomes" id="UP001596180"/>
    </source>
</evidence>